<proteinExistence type="predicted"/>
<evidence type="ECO:0000313" key="2">
    <source>
        <dbReference type="Proteomes" id="UP000828390"/>
    </source>
</evidence>
<dbReference type="EMBL" id="JAIWYP010000007">
    <property type="protein sequence ID" value="KAH3792763.1"/>
    <property type="molecule type" value="Genomic_DNA"/>
</dbReference>
<dbReference type="Proteomes" id="UP000828390">
    <property type="component" value="Unassembled WGS sequence"/>
</dbReference>
<accession>A0A9D4F8A7</accession>
<organism evidence="1 2">
    <name type="scientific">Dreissena polymorpha</name>
    <name type="common">Zebra mussel</name>
    <name type="synonym">Mytilus polymorpha</name>
    <dbReference type="NCBI Taxonomy" id="45954"/>
    <lineage>
        <taxon>Eukaryota</taxon>
        <taxon>Metazoa</taxon>
        <taxon>Spiralia</taxon>
        <taxon>Lophotrochozoa</taxon>
        <taxon>Mollusca</taxon>
        <taxon>Bivalvia</taxon>
        <taxon>Autobranchia</taxon>
        <taxon>Heteroconchia</taxon>
        <taxon>Euheterodonta</taxon>
        <taxon>Imparidentia</taxon>
        <taxon>Neoheterodontei</taxon>
        <taxon>Myida</taxon>
        <taxon>Dreissenoidea</taxon>
        <taxon>Dreissenidae</taxon>
        <taxon>Dreissena</taxon>
    </lineage>
</organism>
<keyword evidence="2" id="KW-1185">Reference proteome</keyword>
<protein>
    <submittedName>
        <fullName evidence="1">Uncharacterized protein</fullName>
    </submittedName>
</protein>
<evidence type="ECO:0000313" key="1">
    <source>
        <dbReference type="EMBL" id="KAH3792763.1"/>
    </source>
</evidence>
<gene>
    <name evidence="1" type="ORF">DPMN_146262</name>
</gene>
<reference evidence="1" key="1">
    <citation type="journal article" date="2019" name="bioRxiv">
        <title>The Genome of the Zebra Mussel, Dreissena polymorpha: A Resource for Invasive Species Research.</title>
        <authorList>
            <person name="McCartney M.A."/>
            <person name="Auch B."/>
            <person name="Kono T."/>
            <person name="Mallez S."/>
            <person name="Zhang Y."/>
            <person name="Obille A."/>
            <person name="Becker A."/>
            <person name="Abrahante J.E."/>
            <person name="Garbe J."/>
            <person name="Badalamenti J.P."/>
            <person name="Herman A."/>
            <person name="Mangelson H."/>
            <person name="Liachko I."/>
            <person name="Sullivan S."/>
            <person name="Sone E.D."/>
            <person name="Koren S."/>
            <person name="Silverstein K.A.T."/>
            <person name="Beckman K.B."/>
            <person name="Gohl D.M."/>
        </authorList>
    </citation>
    <scope>NUCLEOTIDE SEQUENCE</scope>
    <source>
        <strain evidence="1">Duluth1</strain>
        <tissue evidence="1">Whole animal</tissue>
    </source>
</reference>
<comment type="caution">
    <text evidence="1">The sequence shown here is derived from an EMBL/GenBank/DDBJ whole genome shotgun (WGS) entry which is preliminary data.</text>
</comment>
<reference evidence="1" key="2">
    <citation type="submission" date="2020-11" db="EMBL/GenBank/DDBJ databases">
        <authorList>
            <person name="McCartney M.A."/>
            <person name="Auch B."/>
            <person name="Kono T."/>
            <person name="Mallez S."/>
            <person name="Becker A."/>
            <person name="Gohl D.M."/>
            <person name="Silverstein K.A.T."/>
            <person name="Koren S."/>
            <person name="Bechman K.B."/>
            <person name="Herman A."/>
            <person name="Abrahante J.E."/>
            <person name="Garbe J."/>
        </authorList>
    </citation>
    <scope>NUCLEOTIDE SEQUENCE</scope>
    <source>
        <strain evidence="1">Duluth1</strain>
        <tissue evidence="1">Whole animal</tissue>
    </source>
</reference>
<sequence length="90" mass="10280">MLHKSFKNSLEDECKQCETFISKIKVHAFKSFTSPEKYFILNRKCLDQTASAELFLRNVTTNADIEFQHNKDLEIVSLLSKISGISPVAL</sequence>
<name>A0A9D4F8A7_DREPO</name>
<dbReference type="AlphaFoldDB" id="A0A9D4F8A7"/>